<dbReference type="AlphaFoldDB" id="A0A5E4GKJ1"/>
<evidence type="ECO:0000256" key="2">
    <source>
        <dbReference type="SAM" id="SignalP"/>
    </source>
</evidence>
<feature type="region of interest" description="Disordered" evidence="1">
    <location>
        <begin position="80"/>
        <end position="104"/>
    </location>
</feature>
<name>A0A5E4GKJ1_PRUDU</name>
<dbReference type="Proteomes" id="UP000327085">
    <property type="component" value="Unassembled WGS sequence"/>
</dbReference>
<evidence type="ECO:0000313" key="4">
    <source>
        <dbReference type="Proteomes" id="UP000327085"/>
    </source>
</evidence>
<sequence>MKWVLFVSVWGELVRALGGAVASTSLLGVPLGHDSSFLQGPEEELSATSFGGEKLESSKGKLHQGYQEYQNKKKKIQVLDTKNLPLEPNKPQRGRGLSKNKWLN</sequence>
<reference evidence="4" key="1">
    <citation type="journal article" date="2020" name="Plant J.">
        <title>Transposons played a major role in the diversification between the closely related almond and peach genomes: results from the almond genome sequence.</title>
        <authorList>
            <person name="Alioto T."/>
            <person name="Alexiou K.G."/>
            <person name="Bardil A."/>
            <person name="Barteri F."/>
            <person name="Castanera R."/>
            <person name="Cruz F."/>
            <person name="Dhingra A."/>
            <person name="Duval H."/>
            <person name="Fernandez I Marti A."/>
            <person name="Frias L."/>
            <person name="Galan B."/>
            <person name="Garcia J.L."/>
            <person name="Howad W."/>
            <person name="Gomez-Garrido J."/>
            <person name="Gut M."/>
            <person name="Julca I."/>
            <person name="Morata J."/>
            <person name="Puigdomenech P."/>
            <person name="Ribeca P."/>
            <person name="Rubio Cabetas M.J."/>
            <person name="Vlasova A."/>
            <person name="Wirthensohn M."/>
            <person name="Garcia-Mas J."/>
            <person name="Gabaldon T."/>
            <person name="Casacuberta J.M."/>
            <person name="Arus P."/>
        </authorList>
    </citation>
    <scope>NUCLEOTIDE SEQUENCE [LARGE SCALE GENOMIC DNA]</scope>
    <source>
        <strain evidence="4">cv. Texas</strain>
    </source>
</reference>
<keyword evidence="2" id="KW-0732">Signal</keyword>
<protein>
    <submittedName>
        <fullName evidence="3">PREDICTED: arginase</fullName>
    </submittedName>
</protein>
<dbReference type="InParanoid" id="A0A5E4GKJ1"/>
<evidence type="ECO:0000256" key="1">
    <source>
        <dbReference type="SAM" id="MobiDB-lite"/>
    </source>
</evidence>
<accession>A0A5E4GKJ1</accession>
<proteinExistence type="predicted"/>
<organism evidence="3 4">
    <name type="scientific">Prunus dulcis</name>
    <name type="common">Almond</name>
    <name type="synonym">Amygdalus dulcis</name>
    <dbReference type="NCBI Taxonomy" id="3755"/>
    <lineage>
        <taxon>Eukaryota</taxon>
        <taxon>Viridiplantae</taxon>
        <taxon>Streptophyta</taxon>
        <taxon>Embryophyta</taxon>
        <taxon>Tracheophyta</taxon>
        <taxon>Spermatophyta</taxon>
        <taxon>Magnoliopsida</taxon>
        <taxon>eudicotyledons</taxon>
        <taxon>Gunneridae</taxon>
        <taxon>Pentapetalae</taxon>
        <taxon>rosids</taxon>
        <taxon>fabids</taxon>
        <taxon>Rosales</taxon>
        <taxon>Rosaceae</taxon>
        <taxon>Amygdaloideae</taxon>
        <taxon>Amygdaleae</taxon>
        <taxon>Prunus</taxon>
    </lineage>
</organism>
<feature type="chain" id="PRO_5023110176" evidence="2">
    <location>
        <begin position="17"/>
        <end position="104"/>
    </location>
</feature>
<feature type="signal peptide" evidence="2">
    <location>
        <begin position="1"/>
        <end position="16"/>
    </location>
</feature>
<evidence type="ECO:0000313" key="3">
    <source>
        <dbReference type="EMBL" id="VVA40250.1"/>
    </source>
</evidence>
<gene>
    <name evidence="3" type="ORF">ALMOND_2B012147</name>
</gene>
<dbReference type="EMBL" id="CABIKO010000944">
    <property type="protein sequence ID" value="VVA40250.1"/>
    <property type="molecule type" value="Genomic_DNA"/>
</dbReference>
<dbReference type="Gramene" id="VVA40250">
    <property type="protein sequence ID" value="VVA40250"/>
    <property type="gene ID" value="Prudul26B012147"/>
</dbReference>